<evidence type="ECO:0000256" key="1">
    <source>
        <dbReference type="SAM" id="MobiDB-lite"/>
    </source>
</evidence>
<accession>A0A844Z371</accession>
<feature type="region of interest" description="Disordered" evidence="1">
    <location>
        <begin position="135"/>
        <end position="154"/>
    </location>
</feature>
<comment type="caution">
    <text evidence="2">The sequence shown here is derived from an EMBL/GenBank/DDBJ whole genome shotgun (WGS) entry which is preliminary data.</text>
</comment>
<evidence type="ECO:0000313" key="3">
    <source>
        <dbReference type="Proteomes" id="UP000460290"/>
    </source>
</evidence>
<evidence type="ECO:0000313" key="2">
    <source>
        <dbReference type="EMBL" id="MXO81944.1"/>
    </source>
</evidence>
<gene>
    <name evidence="2" type="ORF">GRI35_00975</name>
</gene>
<dbReference type="OrthoDB" id="8266067at2"/>
<sequence>MAQTPFSKPVAVDQIFLDLSNPRHEPCDTEGEVIEYLCRNEDILPLAKDIVDNGLNPIEPFALLADGQTFIVAEGNRRVCALKPLSDPDRAPAKLSNSFEALADGWAGIPTVPAVIFPDRPSVKPWLTRIHDGQQGGIGRKKWSADQSQRHSGSDKNKIALAVLDYAEEAGLISADDRKGKLTTVQRYVSKKPVQEAMGLDVTDLDNIRKTKPKPDFDKVLVKFIGDLGSGHVNSRSKGKEMFEAYGRELSAIEQLGKPSIKAEPLSKPAPEKPAKPVRRRVKPKPRTTLPFEHEIMDALKELDSQKLINLYDSITSVPLTPHAPLVSIGAWAFIESLSGLAGRNANTPFTSFFSTHRLQRYGLDTGKGNKALFGALESIARSGDVTKHHGTGANFNGEQTVNDMDTLKKLILKTIEDAANQAS</sequence>
<name>A0A844Z371_9SPHN</name>
<keyword evidence="3" id="KW-1185">Reference proteome</keyword>
<feature type="region of interest" description="Disordered" evidence="1">
    <location>
        <begin position="261"/>
        <end position="284"/>
    </location>
</feature>
<reference evidence="2 3" key="1">
    <citation type="submission" date="2019-12" db="EMBL/GenBank/DDBJ databases">
        <title>Genomic-based taxomic classification of the family Erythrobacteraceae.</title>
        <authorList>
            <person name="Xu L."/>
        </authorList>
    </citation>
    <scope>NUCLEOTIDE SEQUENCE [LARGE SCALE GENOMIC DNA]</scope>
    <source>
        <strain evidence="2 3">KCTC 42006</strain>
    </source>
</reference>
<evidence type="ECO:0008006" key="4">
    <source>
        <dbReference type="Google" id="ProtNLM"/>
    </source>
</evidence>
<dbReference type="RefSeq" id="WP_160612293.1">
    <property type="nucleotide sequence ID" value="NZ_JAUFQM010000001.1"/>
</dbReference>
<dbReference type="Proteomes" id="UP000460290">
    <property type="component" value="Unassembled WGS sequence"/>
</dbReference>
<dbReference type="EMBL" id="WTYZ01000001">
    <property type="protein sequence ID" value="MXO81944.1"/>
    <property type="molecule type" value="Genomic_DNA"/>
</dbReference>
<dbReference type="AlphaFoldDB" id="A0A844Z371"/>
<protein>
    <recommendedName>
        <fullName evidence="4">ParB/Sulfiredoxin domain-containing protein</fullName>
    </recommendedName>
</protein>
<organism evidence="2 3">
    <name type="scientific">Pontixanthobacter aestiaquae</name>
    <dbReference type="NCBI Taxonomy" id="1509367"/>
    <lineage>
        <taxon>Bacteria</taxon>
        <taxon>Pseudomonadati</taxon>
        <taxon>Pseudomonadota</taxon>
        <taxon>Alphaproteobacteria</taxon>
        <taxon>Sphingomonadales</taxon>
        <taxon>Erythrobacteraceae</taxon>
        <taxon>Pontixanthobacter</taxon>
    </lineage>
</organism>
<proteinExistence type="predicted"/>